<dbReference type="AlphaFoldDB" id="A0A8J3W8Y1"/>
<proteinExistence type="predicted"/>
<keyword evidence="3" id="KW-1185">Reference proteome</keyword>
<sequence>MAGRGDLPAARLVTAFETDEIAALREKNGGEGDPHRLLDYSLGGSYDRAPYTAQDLDSAWVESPEGSPYSYGLIDGTGARRIPLGKRFRSVPPFRDGAAEVILDAQTTDTIAVHPGHQRRGIGHALLQETRTRPGPGRSAEEALCEFREPLARARENRDRVAPCDAIVCRWCGNHSVAFGRCRAVGSGARRRRGAPPAGPTAPSSYGRFRRRARLRQRGREGTRKAGQSRFLQRR</sequence>
<evidence type="ECO:0000256" key="1">
    <source>
        <dbReference type="SAM" id="MobiDB-lite"/>
    </source>
</evidence>
<evidence type="ECO:0000313" key="2">
    <source>
        <dbReference type="EMBL" id="GIH79306.1"/>
    </source>
</evidence>
<comment type="caution">
    <text evidence="2">The sequence shown here is derived from an EMBL/GenBank/DDBJ whole genome shotgun (WGS) entry which is preliminary data.</text>
</comment>
<reference evidence="2 3" key="1">
    <citation type="submission" date="2021-01" db="EMBL/GenBank/DDBJ databases">
        <title>Whole genome shotgun sequence of Planobispora longispora NBRC 13918.</title>
        <authorList>
            <person name="Komaki H."/>
            <person name="Tamura T."/>
        </authorList>
    </citation>
    <scope>NUCLEOTIDE SEQUENCE [LARGE SCALE GENOMIC DNA]</scope>
    <source>
        <strain evidence="2 3">NBRC 13918</strain>
    </source>
</reference>
<dbReference type="RefSeq" id="WP_203893770.1">
    <property type="nucleotide sequence ID" value="NZ_BOOH01000047.1"/>
</dbReference>
<gene>
    <name evidence="2" type="ORF">Plo01_57350</name>
</gene>
<organism evidence="2 3">
    <name type="scientific">Planobispora longispora</name>
    <dbReference type="NCBI Taxonomy" id="28887"/>
    <lineage>
        <taxon>Bacteria</taxon>
        <taxon>Bacillati</taxon>
        <taxon>Actinomycetota</taxon>
        <taxon>Actinomycetes</taxon>
        <taxon>Streptosporangiales</taxon>
        <taxon>Streptosporangiaceae</taxon>
        <taxon>Planobispora</taxon>
    </lineage>
</organism>
<accession>A0A8J3W8Y1</accession>
<feature type="region of interest" description="Disordered" evidence="1">
    <location>
        <begin position="186"/>
        <end position="235"/>
    </location>
</feature>
<feature type="compositionally biased region" description="Basic residues" evidence="1">
    <location>
        <begin position="208"/>
        <end position="217"/>
    </location>
</feature>
<dbReference type="Proteomes" id="UP000616724">
    <property type="component" value="Unassembled WGS sequence"/>
</dbReference>
<protein>
    <submittedName>
        <fullName evidence="2">Uncharacterized protein</fullName>
    </submittedName>
</protein>
<dbReference type="CDD" id="cd04301">
    <property type="entry name" value="NAT_SF"/>
    <property type="match status" value="1"/>
</dbReference>
<dbReference type="EMBL" id="BOOH01000047">
    <property type="protein sequence ID" value="GIH79306.1"/>
    <property type="molecule type" value="Genomic_DNA"/>
</dbReference>
<evidence type="ECO:0000313" key="3">
    <source>
        <dbReference type="Proteomes" id="UP000616724"/>
    </source>
</evidence>
<name>A0A8J3W8Y1_9ACTN</name>